<proteinExistence type="predicted"/>
<dbReference type="Proteomes" id="UP000198881">
    <property type="component" value="Unassembled WGS sequence"/>
</dbReference>
<keyword evidence="1" id="KW-0812">Transmembrane</keyword>
<accession>A0A1I7MN04</accession>
<keyword evidence="3" id="KW-1185">Reference proteome</keyword>
<feature type="transmembrane region" description="Helical" evidence="1">
    <location>
        <begin position="71"/>
        <end position="92"/>
    </location>
</feature>
<organism evidence="2 3">
    <name type="scientific">Micrococcus terreus</name>
    <dbReference type="NCBI Taxonomy" id="574650"/>
    <lineage>
        <taxon>Bacteria</taxon>
        <taxon>Bacillati</taxon>
        <taxon>Actinomycetota</taxon>
        <taxon>Actinomycetes</taxon>
        <taxon>Micrococcales</taxon>
        <taxon>Micrococcaceae</taxon>
        <taxon>Micrococcus</taxon>
    </lineage>
</organism>
<gene>
    <name evidence="2" type="ORF">SAMN04487966_106163</name>
</gene>
<dbReference type="STRING" id="574650.SAMN04487966_106163"/>
<dbReference type="EMBL" id="FPCG01000006">
    <property type="protein sequence ID" value="SFV23316.1"/>
    <property type="molecule type" value="Genomic_DNA"/>
</dbReference>
<evidence type="ECO:0000313" key="3">
    <source>
        <dbReference type="Proteomes" id="UP000198881"/>
    </source>
</evidence>
<name>A0A1I7MN04_9MICC</name>
<evidence type="ECO:0000313" key="2">
    <source>
        <dbReference type="EMBL" id="SFV23316.1"/>
    </source>
</evidence>
<sequence>MKVITFPVGAYQPVDFQSPVTTLWAVAVLLVVALLVFAHAAWRRRHHLRFAERTGRNPDPNLLRDARMERIVSLGVAALALVLAGFAALGAWQTHQNVRFNLAEKYGVTAVEQDGWTGSFLVADLTFEDGRVEPGHQVYFEPDGEPLIGEDILPEVAGGS</sequence>
<reference evidence="2 3" key="1">
    <citation type="submission" date="2016-10" db="EMBL/GenBank/DDBJ databases">
        <authorList>
            <person name="de Groot N.N."/>
        </authorList>
    </citation>
    <scope>NUCLEOTIDE SEQUENCE [LARGE SCALE GENOMIC DNA]</scope>
    <source>
        <strain evidence="2 3">CGMCC 1.7054</strain>
    </source>
</reference>
<keyword evidence="1" id="KW-0472">Membrane</keyword>
<keyword evidence="1" id="KW-1133">Transmembrane helix</keyword>
<evidence type="ECO:0000256" key="1">
    <source>
        <dbReference type="SAM" id="Phobius"/>
    </source>
</evidence>
<protein>
    <submittedName>
        <fullName evidence="2">Uncharacterized protein</fullName>
    </submittedName>
</protein>
<dbReference type="AlphaFoldDB" id="A0A1I7MN04"/>
<feature type="transmembrane region" description="Helical" evidence="1">
    <location>
        <begin position="23"/>
        <end position="42"/>
    </location>
</feature>